<dbReference type="Proteomes" id="UP000325780">
    <property type="component" value="Unassembled WGS sequence"/>
</dbReference>
<reference evidence="2 3" key="1">
    <citation type="submission" date="2019-04" db="EMBL/GenBank/DDBJ databases">
        <title>Friends and foes A comparative genomics study of 23 Aspergillus species from section Flavi.</title>
        <authorList>
            <consortium name="DOE Joint Genome Institute"/>
            <person name="Kjaerbolling I."/>
            <person name="Vesth T."/>
            <person name="Frisvad J.C."/>
            <person name="Nybo J.L."/>
            <person name="Theobald S."/>
            <person name="Kildgaard S."/>
            <person name="Isbrandt T."/>
            <person name="Kuo A."/>
            <person name="Sato A."/>
            <person name="Lyhne E.K."/>
            <person name="Kogle M.E."/>
            <person name="Wiebenga A."/>
            <person name="Kun R.S."/>
            <person name="Lubbers R.J."/>
            <person name="Makela M.R."/>
            <person name="Barry K."/>
            <person name="Chovatia M."/>
            <person name="Clum A."/>
            <person name="Daum C."/>
            <person name="Haridas S."/>
            <person name="He G."/>
            <person name="LaButti K."/>
            <person name="Lipzen A."/>
            <person name="Mondo S."/>
            <person name="Riley R."/>
            <person name="Salamov A."/>
            <person name="Simmons B.A."/>
            <person name="Magnuson J.K."/>
            <person name="Henrissat B."/>
            <person name="Mortensen U.H."/>
            <person name="Larsen T.O."/>
            <person name="Devries R.P."/>
            <person name="Grigoriev I.V."/>
            <person name="Machida M."/>
            <person name="Baker S.E."/>
            <person name="Andersen M.R."/>
        </authorList>
    </citation>
    <scope>NUCLEOTIDE SEQUENCE [LARGE SCALE GENOMIC DNA]</scope>
    <source>
        <strain evidence="2 3">IBT 18842</strain>
    </source>
</reference>
<feature type="transmembrane region" description="Helical" evidence="1">
    <location>
        <begin position="12"/>
        <end position="34"/>
    </location>
</feature>
<evidence type="ECO:0000313" key="2">
    <source>
        <dbReference type="EMBL" id="KAE8151199.1"/>
    </source>
</evidence>
<gene>
    <name evidence="2" type="ORF">BDV25DRAFT_153065</name>
</gene>
<evidence type="ECO:0000313" key="3">
    <source>
        <dbReference type="Proteomes" id="UP000325780"/>
    </source>
</evidence>
<keyword evidence="1" id="KW-0472">Membrane</keyword>
<keyword evidence="1" id="KW-1133">Transmembrane helix</keyword>
<name>A0A5N6TYN7_ASPAV</name>
<keyword evidence="3" id="KW-1185">Reference proteome</keyword>
<protein>
    <submittedName>
        <fullName evidence="2">Uncharacterized protein</fullName>
    </submittedName>
</protein>
<accession>A0A5N6TYN7</accession>
<proteinExistence type="predicted"/>
<evidence type="ECO:0000256" key="1">
    <source>
        <dbReference type="SAM" id="Phobius"/>
    </source>
</evidence>
<dbReference type="AlphaFoldDB" id="A0A5N6TYN7"/>
<sequence length="78" mass="8735">MYSTLIGSRIINVNGISVFPLLVQLTLYIGSAVLSKNRHRTTTRSCHSLIQKCSINPLSGDSHQLISSSRRELILLRR</sequence>
<keyword evidence="1" id="KW-0812">Transmembrane</keyword>
<dbReference type="EMBL" id="ML742076">
    <property type="protein sequence ID" value="KAE8151199.1"/>
    <property type="molecule type" value="Genomic_DNA"/>
</dbReference>
<organism evidence="2 3">
    <name type="scientific">Aspergillus avenaceus</name>
    <dbReference type="NCBI Taxonomy" id="36643"/>
    <lineage>
        <taxon>Eukaryota</taxon>
        <taxon>Fungi</taxon>
        <taxon>Dikarya</taxon>
        <taxon>Ascomycota</taxon>
        <taxon>Pezizomycotina</taxon>
        <taxon>Eurotiomycetes</taxon>
        <taxon>Eurotiomycetidae</taxon>
        <taxon>Eurotiales</taxon>
        <taxon>Aspergillaceae</taxon>
        <taxon>Aspergillus</taxon>
        <taxon>Aspergillus subgen. Circumdati</taxon>
    </lineage>
</organism>